<comment type="caution">
    <text evidence="1">The sequence shown here is derived from an EMBL/GenBank/DDBJ whole genome shotgun (WGS) entry which is preliminary data.</text>
</comment>
<dbReference type="AlphaFoldDB" id="A0A2M9BAP0"/>
<dbReference type="PROSITE" id="PS51257">
    <property type="entry name" value="PROKAR_LIPOPROTEIN"/>
    <property type="match status" value="1"/>
</dbReference>
<dbReference type="OrthoDB" id="884513at2"/>
<dbReference type="Proteomes" id="UP000228535">
    <property type="component" value="Unassembled WGS sequence"/>
</dbReference>
<sequence>MLRRLLFLLSVPMLLGSCEKEADATTPLVSQATFEAHIQGRSWLESWEEEQPGSDIKVFRPETANLPVSRPRYGFQLDADGVFIGRGPSPDDGIAVYPGRWLMEGNQLVRVTPSGQSTGYGLQIISLENEVLKLRQVE</sequence>
<proteinExistence type="predicted"/>
<name>A0A2M9BAP0_9BACT</name>
<organism evidence="1 2">
    <name type="scientific">Hymenobacter chitinivorans DSM 11115</name>
    <dbReference type="NCBI Taxonomy" id="1121954"/>
    <lineage>
        <taxon>Bacteria</taxon>
        <taxon>Pseudomonadati</taxon>
        <taxon>Bacteroidota</taxon>
        <taxon>Cytophagia</taxon>
        <taxon>Cytophagales</taxon>
        <taxon>Hymenobacteraceae</taxon>
        <taxon>Hymenobacter</taxon>
    </lineage>
</organism>
<accession>A0A2M9BAP0</accession>
<dbReference type="EMBL" id="PGFA01000002">
    <property type="protein sequence ID" value="PJJ55004.1"/>
    <property type="molecule type" value="Genomic_DNA"/>
</dbReference>
<evidence type="ECO:0000313" key="1">
    <source>
        <dbReference type="EMBL" id="PJJ55004.1"/>
    </source>
</evidence>
<evidence type="ECO:0008006" key="3">
    <source>
        <dbReference type="Google" id="ProtNLM"/>
    </source>
</evidence>
<evidence type="ECO:0000313" key="2">
    <source>
        <dbReference type="Proteomes" id="UP000228535"/>
    </source>
</evidence>
<keyword evidence="2" id="KW-1185">Reference proteome</keyword>
<protein>
    <recommendedName>
        <fullName evidence="3">Lipocalin-like protein</fullName>
    </recommendedName>
</protein>
<gene>
    <name evidence="1" type="ORF">CLV45_3353</name>
</gene>
<reference evidence="1 2" key="1">
    <citation type="submission" date="2017-11" db="EMBL/GenBank/DDBJ databases">
        <title>Genomic Encyclopedia of Archaeal and Bacterial Type Strains, Phase II (KMG-II): From Individual Species to Whole Genera.</title>
        <authorList>
            <person name="Goeker M."/>
        </authorList>
    </citation>
    <scope>NUCLEOTIDE SEQUENCE [LARGE SCALE GENOMIC DNA]</scope>
    <source>
        <strain evidence="1 2">DSM 11115</strain>
    </source>
</reference>
<dbReference type="RefSeq" id="WP_157807592.1">
    <property type="nucleotide sequence ID" value="NZ_PGFA01000002.1"/>
</dbReference>